<protein>
    <submittedName>
        <fullName evidence="1">Uncharacterized protein</fullName>
    </submittedName>
</protein>
<dbReference type="EMBL" id="BFAA01000829">
    <property type="protein sequence ID" value="GCB74037.1"/>
    <property type="molecule type" value="Genomic_DNA"/>
</dbReference>
<evidence type="ECO:0000313" key="1">
    <source>
        <dbReference type="EMBL" id="GCB74037.1"/>
    </source>
</evidence>
<gene>
    <name evidence="1" type="ORF">scyTo_0003121</name>
</gene>
<name>A0A401PLN4_SCYTO</name>
<proteinExistence type="predicted"/>
<reference evidence="1 2" key="1">
    <citation type="journal article" date="2018" name="Nat. Ecol. Evol.">
        <title>Shark genomes provide insights into elasmobranch evolution and the origin of vertebrates.</title>
        <authorList>
            <person name="Hara Y"/>
            <person name="Yamaguchi K"/>
            <person name="Onimaru K"/>
            <person name="Kadota M"/>
            <person name="Koyanagi M"/>
            <person name="Keeley SD"/>
            <person name="Tatsumi K"/>
            <person name="Tanaka K"/>
            <person name="Motone F"/>
            <person name="Kageyama Y"/>
            <person name="Nozu R"/>
            <person name="Adachi N"/>
            <person name="Nishimura O"/>
            <person name="Nakagawa R"/>
            <person name="Tanegashima C"/>
            <person name="Kiyatake I"/>
            <person name="Matsumoto R"/>
            <person name="Murakumo K"/>
            <person name="Nishida K"/>
            <person name="Terakita A"/>
            <person name="Kuratani S"/>
            <person name="Sato K"/>
            <person name="Hyodo S Kuraku.S."/>
        </authorList>
    </citation>
    <scope>NUCLEOTIDE SEQUENCE [LARGE SCALE GENOMIC DNA]</scope>
</reference>
<sequence>MITGNGIAILSRFGSDCCELARIGQCSALVSLELKSDDVAVYCCEFCEEHSKSPILLDVRITLSRDLLHNVSRTSLHCEIVILTPGLKTVSVPLPWVMCMQL</sequence>
<accession>A0A401PLN4</accession>
<organism evidence="1 2">
    <name type="scientific">Scyliorhinus torazame</name>
    <name type="common">Cloudy catshark</name>
    <name type="synonym">Catulus torazame</name>
    <dbReference type="NCBI Taxonomy" id="75743"/>
    <lineage>
        <taxon>Eukaryota</taxon>
        <taxon>Metazoa</taxon>
        <taxon>Chordata</taxon>
        <taxon>Craniata</taxon>
        <taxon>Vertebrata</taxon>
        <taxon>Chondrichthyes</taxon>
        <taxon>Elasmobranchii</taxon>
        <taxon>Galeomorphii</taxon>
        <taxon>Galeoidea</taxon>
        <taxon>Carcharhiniformes</taxon>
        <taxon>Scyliorhinidae</taxon>
        <taxon>Scyliorhinus</taxon>
    </lineage>
</organism>
<keyword evidence="2" id="KW-1185">Reference proteome</keyword>
<comment type="caution">
    <text evidence="1">The sequence shown here is derived from an EMBL/GenBank/DDBJ whole genome shotgun (WGS) entry which is preliminary data.</text>
</comment>
<dbReference type="AlphaFoldDB" id="A0A401PLN4"/>
<evidence type="ECO:0000313" key="2">
    <source>
        <dbReference type="Proteomes" id="UP000288216"/>
    </source>
</evidence>
<dbReference type="Proteomes" id="UP000288216">
    <property type="component" value="Unassembled WGS sequence"/>
</dbReference>